<sequence>MIILAGHLKTSPDRVDELAETLRGLVAATLQEDGCLNYHFAVDSREEGTVLVYERWRDEETLAVHLGQPAVLGVLGAWADSIDTSGVRKFDADRERGFAD</sequence>
<dbReference type="Pfam" id="PF03992">
    <property type="entry name" value="ABM"/>
    <property type="match status" value="1"/>
</dbReference>
<dbReference type="EMBL" id="FVZE01000006">
    <property type="protein sequence ID" value="SLK06825.1"/>
    <property type="molecule type" value="Genomic_DNA"/>
</dbReference>
<keyword evidence="3" id="KW-1185">Reference proteome</keyword>
<protein>
    <submittedName>
        <fullName evidence="2">Quinol monooxygenase YgiN</fullName>
    </submittedName>
</protein>
<dbReference type="PANTHER" id="PTHR33336">
    <property type="entry name" value="QUINOL MONOOXYGENASE YGIN-RELATED"/>
    <property type="match status" value="1"/>
</dbReference>
<accession>A0A1U6IFN0</accession>
<feature type="domain" description="ABM" evidence="1">
    <location>
        <begin position="2"/>
        <end position="99"/>
    </location>
</feature>
<keyword evidence="2" id="KW-0503">Monooxygenase</keyword>
<organism evidence="2 3">
    <name type="scientific">Novosphingobium mathurense</name>
    <dbReference type="NCBI Taxonomy" id="428990"/>
    <lineage>
        <taxon>Bacteria</taxon>
        <taxon>Pseudomonadati</taxon>
        <taxon>Pseudomonadota</taxon>
        <taxon>Alphaproteobacteria</taxon>
        <taxon>Sphingomonadales</taxon>
        <taxon>Sphingomonadaceae</taxon>
        <taxon>Novosphingobium</taxon>
    </lineage>
</organism>
<dbReference type="GO" id="GO:0004497">
    <property type="term" value="F:monooxygenase activity"/>
    <property type="evidence" value="ECO:0007669"/>
    <property type="project" value="UniProtKB-KW"/>
</dbReference>
<keyword evidence="2" id="KW-0560">Oxidoreductase</keyword>
<gene>
    <name evidence="2" type="ORF">SAMN06295987_10674</name>
</gene>
<reference evidence="3" key="1">
    <citation type="submission" date="2017-02" db="EMBL/GenBank/DDBJ databases">
        <authorList>
            <person name="Varghese N."/>
            <person name="Submissions S."/>
        </authorList>
    </citation>
    <scope>NUCLEOTIDE SEQUENCE [LARGE SCALE GENOMIC DNA]</scope>
    <source>
        <strain evidence="3">SM117</strain>
    </source>
</reference>
<evidence type="ECO:0000313" key="3">
    <source>
        <dbReference type="Proteomes" id="UP000190989"/>
    </source>
</evidence>
<dbReference type="PANTHER" id="PTHR33336:SF3">
    <property type="entry name" value="ABM DOMAIN-CONTAINING PROTEIN"/>
    <property type="match status" value="1"/>
</dbReference>
<dbReference type="PROSITE" id="PS51725">
    <property type="entry name" value="ABM"/>
    <property type="match status" value="1"/>
</dbReference>
<dbReference type="STRING" id="428990.SAMN06295987_10674"/>
<evidence type="ECO:0000313" key="2">
    <source>
        <dbReference type="EMBL" id="SLK06825.1"/>
    </source>
</evidence>
<dbReference type="Proteomes" id="UP000190989">
    <property type="component" value="Unassembled WGS sequence"/>
</dbReference>
<evidence type="ECO:0000259" key="1">
    <source>
        <dbReference type="PROSITE" id="PS51725"/>
    </source>
</evidence>
<name>A0A1U6IFN0_9SPHN</name>
<dbReference type="InterPro" id="IPR050744">
    <property type="entry name" value="AI-2_Isomerase_LsrG"/>
</dbReference>
<proteinExistence type="predicted"/>
<dbReference type="AlphaFoldDB" id="A0A1U6IFN0"/>
<dbReference type="Gene3D" id="3.30.70.100">
    <property type="match status" value="1"/>
</dbReference>
<dbReference type="InterPro" id="IPR011008">
    <property type="entry name" value="Dimeric_a/b-barrel"/>
</dbReference>
<dbReference type="SUPFAM" id="SSF54909">
    <property type="entry name" value="Dimeric alpha+beta barrel"/>
    <property type="match status" value="1"/>
</dbReference>
<dbReference type="InterPro" id="IPR007138">
    <property type="entry name" value="ABM_dom"/>
</dbReference>
<dbReference type="RefSeq" id="WP_079731237.1">
    <property type="nucleotide sequence ID" value="NZ_FVZE01000006.1"/>
</dbReference>